<evidence type="ECO:0000313" key="3">
    <source>
        <dbReference type="Proteomes" id="UP001187415"/>
    </source>
</evidence>
<organism evidence="2 3">
    <name type="scientific">Channa striata</name>
    <name type="common">Snakehead murrel</name>
    <name type="synonym">Ophicephalus striatus</name>
    <dbReference type="NCBI Taxonomy" id="64152"/>
    <lineage>
        <taxon>Eukaryota</taxon>
        <taxon>Metazoa</taxon>
        <taxon>Chordata</taxon>
        <taxon>Craniata</taxon>
        <taxon>Vertebrata</taxon>
        <taxon>Euteleostomi</taxon>
        <taxon>Actinopterygii</taxon>
        <taxon>Neopterygii</taxon>
        <taxon>Teleostei</taxon>
        <taxon>Neoteleostei</taxon>
        <taxon>Acanthomorphata</taxon>
        <taxon>Anabantaria</taxon>
        <taxon>Anabantiformes</taxon>
        <taxon>Channoidei</taxon>
        <taxon>Channidae</taxon>
        <taxon>Channa</taxon>
    </lineage>
</organism>
<gene>
    <name evidence="2" type="ORF">Q5P01_001528</name>
</gene>
<dbReference type="Proteomes" id="UP001187415">
    <property type="component" value="Unassembled WGS sequence"/>
</dbReference>
<evidence type="ECO:0000313" key="2">
    <source>
        <dbReference type="EMBL" id="KAK2861995.1"/>
    </source>
</evidence>
<feature type="transmembrane region" description="Helical" evidence="1">
    <location>
        <begin position="80"/>
        <end position="100"/>
    </location>
</feature>
<proteinExistence type="predicted"/>
<comment type="caution">
    <text evidence="2">The sequence shown here is derived from an EMBL/GenBank/DDBJ whole genome shotgun (WGS) entry which is preliminary data.</text>
</comment>
<feature type="transmembrane region" description="Helical" evidence="1">
    <location>
        <begin position="20"/>
        <end position="38"/>
    </location>
</feature>
<dbReference type="EMBL" id="JAUPFM010000001">
    <property type="protein sequence ID" value="KAK2861995.1"/>
    <property type="molecule type" value="Genomic_DNA"/>
</dbReference>
<keyword evidence="1" id="KW-0472">Membrane</keyword>
<keyword evidence="3" id="KW-1185">Reference proteome</keyword>
<keyword evidence="1" id="KW-0812">Transmembrane</keyword>
<accession>A0AA88TCL4</accession>
<protein>
    <submittedName>
        <fullName evidence="2">Uncharacterized protein</fullName>
    </submittedName>
</protein>
<name>A0AA88TCL4_CHASR</name>
<evidence type="ECO:0000256" key="1">
    <source>
        <dbReference type="SAM" id="Phobius"/>
    </source>
</evidence>
<feature type="transmembrane region" description="Helical" evidence="1">
    <location>
        <begin position="50"/>
        <end position="68"/>
    </location>
</feature>
<keyword evidence="1" id="KW-1133">Transmembrane helix</keyword>
<reference evidence="2" key="1">
    <citation type="submission" date="2023-07" db="EMBL/GenBank/DDBJ databases">
        <title>Chromosome-level Genome Assembly of Striped Snakehead (Channa striata).</title>
        <authorList>
            <person name="Liu H."/>
        </authorList>
    </citation>
    <scope>NUCLEOTIDE SEQUENCE</scope>
    <source>
        <strain evidence="2">Gz</strain>
        <tissue evidence="2">Muscle</tissue>
    </source>
</reference>
<dbReference type="AlphaFoldDB" id="A0AA88TCL4"/>
<sequence length="121" mass="13047">MGRPKSSRYCRQPLLNNLTASIALSVIASGFSVILTLIDPVPQSLVASYYVFGLLSFGQGLCTSILTLTAKACAKTTPELYYMSLTLTVGSILSTGFFMVRGGLWLTNGRCVTDPSRNNEQ</sequence>